<evidence type="ECO:0000256" key="1">
    <source>
        <dbReference type="SAM" id="SignalP"/>
    </source>
</evidence>
<dbReference type="EMBL" id="UYRR01000653">
    <property type="protein sequence ID" value="VDK18095.1"/>
    <property type="molecule type" value="Genomic_DNA"/>
</dbReference>
<dbReference type="WBParaSite" id="ASIM_0000089601-mRNA-1">
    <property type="protein sequence ID" value="ASIM_0000089601-mRNA-1"/>
    <property type="gene ID" value="ASIM_0000089601"/>
</dbReference>
<feature type="chain" id="PRO_5043120740" evidence="1">
    <location>
        <begin position="19"/>
        <end position="73"/>
    </location>
</feature>
<evidence type="ECO:0000313" key="4">
    <source>
        <dbReference type="WBParaSite" id="ASIM_0000089601-mRNA-1"/>
    </source>
</evidence>
<organism evidence="4">
    <name type="scientific">Anisakis simplex</name>
    <name type="common">Herring worm</name>
    <dbReference type="NCBI Taxonomy" id="6269"/>
    <lineage>
        <taxon>Eukaryota</taxon>
        <taxon>Metazoa</taxon>
        <taxon>Ecdysozoa</taxon>
        <taxon>Nematoda</taxon>
        <taxon>Chromadorea</taxon>
        <taxon>Rhabditida</taxon>
        <taxon>Spirurina</taxon>
        <taxon>Ascaridomorpha</taxon>
        <taxon>Ascaridoidea</taxon>
        <taxon>Anisakidae</taxon>
        <taxon>Anisakis</taxon>
        <taxon>Anisakis simplex complex</taxon>
    </lineage>
</organism>
<reference evidence="4" key="1">
    <citation type="submission" date="2017-02" db="UniProtKB">
        <authorList>
            <consortium name="WormBaseParasite"/>
        </authorList>
    </citation>
    <scope>IDENTIFICATION</scope>
</reference>
<sequence length="73" mass="7826">MICVVVVVVAVVVVGGGGGGGGRPEDRTIRRKVLWALNATRYVGVTVISLQLEQHSRTEQVTEASVTRVHEND</sequence>
<protein>
    <submittedName>
        <fullName evidence="4">Secreted protein</fullName>
    </submittedName>
</protein>
<accession>A0A0M3J060</accession>
<proteinExistence type="predicted"/>
<dbReference type="AlphaFoldDB" id="A0A0M3J060"/>
<keyword evidence="1" id="KW-0732">Signal</keyword>
<keyword evidence="3" id="KW-1185">Reference proteome</keyword>
<gene>
    <name evidence="2" type="ORF">ASIM_LOCUS793</name>
</gene>
<feature type="signal peptide" evidence="1">
    <location>
        <begin position="1"/>
        <end position="18"/>
    </location>
</feature>
<dbReference type="Proteomes" id="UP000267096">
    <property type="component" value="Unassembled WGS sequence"/>
</dbReference>
<evidence type="ECO:0000313" key="2">
    <source>
        <dbReference type="EMBL" id="VDK18095.1"/>
    </source>
</evidence>
<name>A0A0M3J060_ANISI</name>
<reference evidence="2 3" key="2">
    <citation type="submission" date="2018-11" db="EMBL/GenBank/DDBJ databases">
        <authorList>
            <consortium name="Pathogen Informatics"/>
        </authorList>
    </citation>
    <scope>NUCLEOTIDE SEQUENCE [LARGE SCALE GENOMIC DNA]</scope>
</reference>
<evidence type="ECO:0000313" key="3">
    <source>
        <dbReference type="Proteomes" id="UP000267096"/>
    </source>
</evidence>